<feature type="signal peptide" evidence="6">
    <location>
        <begin position="1"/>
        <end position="21"/>
    </location>
</feature>
<evidence type="ECO:0000256" key="4">
    <source>
        <dbReference type="ARBA" id="ARBA00022729"/>
    </source>
</evidence>
<sequence>MKKVLALVLAAAMAFSMVACGGNKVATSGAADGTATGSSNVTVQLGPNPETLDPALNSAIDGGNMILTAFEGLLIIDENNEIQPGQAESYEVSEDGLTWTFHLREGLKWSDGTDLDATDFVYTYKRVADPTTAAPYSATVVGMIAGYDEAMAGNPDALQVSAPDANTFVVTLAHPCTYFDKLAAFATLSPVQQETIEANGDSWATSPETYVSNGPYYMTEWTVGQQIVFTKNPYYNGGWDSSRIVTDTITFLLMEDSTAAYTAFQTGQASLVRDVPTEEIPSLTGTDEFHVDPIMGTSYMSMNLQNELFQDVNVRKALSLALERDYIANTVQQGTYLPAYELTGPGITDADGTTPYMDNSNKEWIPTDYEESKKQAQEALAAAGYPNGEGFPTITYTTNDSGYNKAVAEYMQQCYKEVLGINLEIEIVEWSSFTPLRRSGDYEMARNGWVFDYNDPSNILELFMTDNGNNDGKYSNPKFDELMENTNIADVEQRFANLHAAEELLMGDYAMIPIAHNSDFWLQSTDLQGIWHSPYGYWYLQYAYIGEPTEGTTAESESVAASTAAESTASEAASSEAVESVASEAASSEAAESAVSEAASSEAAESASTAA</sequence>
<evidence type="ECO:0000256" key="2">
    <source>
        <dbReference type="ARBA" id="ARBA00005695"/>
    </source>
</evidence>
<organism evidence="8 9">
    <name type="scientific">Allofournierella massiliensis</name>
    <dbReference type="NCBI Taxonomy" id="1650663"/>
    <lineage>
        <taxon>Bacteria</taxon>
        <taxon>Bacillati</taxon>
        <taxon>Bacillota</taxon>
        <taxon>Clostridia</taxon>
        <taxon>Eubacteriales</taxon>
        <taxon>Oscillospiraceae</taxon>
        <taxon>Allofournierella</taxon>
    </lineage>
</organism>
<evidence type="ECO:0000313" key="8">
    <source>
        <dbReference type="EMBL" id="MDM8201084.1"/>
    </source>
</evidence>
<dbReference type="PROSITE" id="PS01040">
    <property type="entry name" value="SBP_BACTERIAL_5"/>
    <property type="match status" value="1"/>
</dbReference>
<feature type="chain" id="PRO_5045841421" evidence="6">
    <location>
        <begin position="22"/>
        <end position="611"/>
    </location>
</feature>
<dbReference type="SUPFAM" id="SSF53850">
    <property type="entry name" value="Periplasmic binding protein-like II"/>
    <property type="match status" value="1"/>
</dbReference>
<keyword evidence="3" id="KW-0813">Transport</keyword>
<dbReference type="InterPro" id="IPR023765">
    <property type="entry name" value="SBP_5_CS"/>
</dbReference>
<reference evidence="9" key="2">
    <citation type="submission" date="2023-06" db="EMBL/GenBank/DDBJ databases">
        <title>Identification and characterization of horizontal gene transfer across gut microbiota members of farm animals based on homology search.</title>
        <authorList>
            <person name="Zeman M."/>
            <person name="Kubasova T."/>
            <person name="Jahodarova E."/>
            <person name="Nykrynova M."/>
            <person name="Rychlik I."/>
        </authorList>
    </citation>
    <scope>NUCLEOTIDE SEQUENCE [LARGE SCALE GENOMIC DNA]</scope>
    <source>
        <strain evidence="9">ET340</strain>
    </source>
</reference>
<dbReference type="EMBL" id="JAUDCL010000010">
    <property type="protein sequence ID" value="MDM8201084.1"/>
    <property type="molecule type" value="Genomic_DNA"/>
</dbReference>
<accession>A0ABT7UQB7</accession>
<dbReference type="PIRSF" id="PIRSF002741">
    <property type="entry name" value="MppA"/>
    <property type="match status" value="1"/>
</dbReference>
<dbReference type="PANTHER" id="PTHR30290:SF10">
    <property type="entry name" value="PERIPLASMIC OLIGOPEPTIDE-BINDING PROTEIN-RELATED"/>
    <property type="match status" value="1"/>
</dbReference>
<comment type="subcellular location">
    <subcellularLocation>
        <location evidence="1">Cell membrane</location>
        <topology evidence="1">Lipid-anchor</topology>
    </subcellularLocation>
</comment>
<dbReference type="Gene3D" id="3.90.76.10">
    <property type="entry name" value="Dipeptide-binding Protein, Domain 1"/>
    <property type="match status" value="1"/>
</dbReference>
<feature type="domain" description="Solute-binding protein family 5" evidence="7">
    <location>
        <begin position="81"/>
        <end position="470"/>
    </location>
</feature>
<keyword evidence="9" id="KW-1185">Reference proteome</keyword>
<dbReference type="Gene3D" id="3.40.190.10">
    <property type="entry name" value="Periplasmic binding protein-like II"/>
    <property type="match status" value="1"/>
</dbReference>
<dbReference type="RefSeq" id="WP_289599702.1">
    <property type="nucleotide sequence ID" value="NZ_JAUDCL010000010.1"/>
</dbReference>
<comment type="caution">
    <text evidence="8">The sequence shown here is derived from an EMBL/GenBank/DDBJ whole genome shotgun (WGS) entry which is preliminary data.</text>
</comment>
<evidence type="ECO:0000256" key="5">
    <source>
        <dbReference type="SAM" id="MobiDB-lite"/>
    </source>
</evidence>
<dbReference type="InterPro" id="IPR000914">
    <property type="entry name" value="SBP_5_dom"/>
</dbReference>
<gene>
    <name evidence="8" type="ORF">QUW08_07235</name>
</gene>
<dbReference type="Pfam" id="PF00496">
    <property type="entry name" value="SBP_bac_5"/>
    <property type="match status" value="1"/>
</dbReference>
<evidence type="ECO:0000256" key="3">
    <source>
        <dbReference type="ARBA" id="ARBA00022448"/>
    </source>
</evidence>
<dbReference type="InterPro" id="IPR039424">
    <property type="entry name" value="SBP_5"/>
</dbReference>
<evidence type="ECO:0000256" key="1">
    <source>
        <dbReference type="ARBA" id="ARBA00004193"/>
    </source>
</evidence>
<dbReference type="Gene3D" id="3.10.105.10">
    <property type="entry name" value="Dipeptide-binding Protein, Domain 3"/>
    <property type="match status" value="1"/>
</dbReference>
<evidence type="ECO:0000313" key="9">
    <source>
        <dbReference type="Proteomes" id="UP001529380"/>
    </source>
</evidence>
<feature type="region of interest" description="Disordered" evidence="5">
    <location>
        <begin position="555"/>
        <end position="611"/>
    </location>
</feature>
<dbReference type="PROSITE" id="PS51257">
    <property type="entry name" value="PROKAR_LIPOPROTEIN"/>
    <property type="match status" value="1"/>
</dbReference>
<dbReference type="PANTHER" id="PTHR30290">
    <property type="entry name" value="PERIPLASMIC BINDING COMPONENT OF ABC TRANSPORTER"/>
    <property type="match status" value="1"/>
</dbReference>
<reference evidence="8 9" key="1">
    <citation type="submission" date="2023-06" db="EMBL/GenBank/DDBJ databases">
        <title>Identification and characterization of horizontal gene transfer across gut microbiota members of farm animals based on homology search.</title>
        <authorList>
            <person name="Schwarzerova J."/>
            <person name="Nykrynova M."/>
            <person name="Jureckova K."/>
            <person name="Cejkova D."/>
            <person name="Rychlik I."/>
        </authorList>
    </citation>
    <scope>NUCLEOTIDE SEQUENCE [LARGE SCALE GENOMIC DNA]</scope>
    <source>
        <strain evidence="8 9">ET340</strain>
    </source>
</reference>
<name>A0ABT7UQB7_9FIRM</name>
<keyword evidence="4 6" id="KW-0732">Signal</keyword>
<evidence type="ECO:0000259" key="7">
    <source>
        <dbReference type="Pfam" id="PF00496"/>
    </source>
</evidence>
<comment type="similarity">
    <text evidence="2">Belongs to the bacterial solute-binding protein 5 family.</text>
</comment>
<reference evidence="8 9" key="3">
    <citation type="submission" date="2023-06" db="EMBL/GenBank/DDBJ databases">
        <authorList>
            <person name="Zeman M."/>
            <person name="Kubasova T."/>
            <person name="Jahodarova E."/>
            <person name="Nykrynova M."/>
            <person name="Rychlik I."/>
        </authorList>
    </citation>
    <scope>NUCLEOTIDE SEQUENCE [LARGE SCALE GENOMIC DNA]</scope>
    <source>
        <strain evidence="8 9">ET340</strain>
    </source>
</reference>
<dbReference type="InterPro" id="IPR030678">
    <property type="entry name" value="Peptide/Ni-bd"/>
</dbReference>
<proteinExistence type="inferred from homology"/>
<protein>
    <submittedName>
        <fullName evidence="8">Peptide ABC transporter substrate-binding protein</fullName>
    </submittedName>
</protein>
<evidence type="ECO:0000256" key="6">
    <source>
        <dbReference type="SAM" id="SignalP"/>
    </source>
</evidence>
<dbReference type="Proteomes" id="UP001529380">
    <property type="component" value="Unassembled WGS sequence"/>
</dbReference>
<dbReference type="CDD" id="cd08504">
    <property type="entry name" value="PBP2_OppA"/>
    <property type="match status" value="1"/>
</dbReference>